<dbReference type="EMBL" id="WNWS01000116">
    <property type="protein sequence ID" value="KAE9979548.1"/>
    <property type="molecule type" value="Genomic_DNA"/>
</dbReference>
<comment type="caution">
    <text evidence="2">The sequence shown here is derived from an EMBL/GenBank/DDBJ whole genome shotgun (WGS) entry which is preliminary data.</text>
</comment>
<name>A0A8H3V2I9_VENIN</name>
<organism evidence="2 3">
    <name type="scientific">Venturia inaequalis</name>
    <name type="common">Apple scab fungus</name>
    <dbReference type="NCBI Taxonomy" id="5025"/>
    <lineage>
        <taxon>Eukaryota</taxon>
        <taxon>Fungi</taxon>
        <taxon>Dikarya</taxon>
        <taxon>Ascomycota</taxon>
        <taxon>Pezizomycotina</taxon>
        <taxon>Dothideomycetes</taxon>
        <taxon>Pleosporomycetidae</taxon>
        <taxon>Venturiales</taxon>
        <taxon>Venturiaceae</taxon>
        <taxon>Venturia</taxon>
    </lineage>
</organism>
<evidence type="ECO:0000313" key="3">
    <source>
        <dbReference type="Proteomes" id="UP000447873"/>
    </source>
</evidence>
<dbReference type="Proteomes" id="UP000433883">
    <property type="component" value="Unassembled WGS sequence"/>
</dbReference>
<dbReference type="EMBL" id="WNWQ01000586">
    <property type="protein sequence ID" value="KAE9965688.1"/>
    <property type="molecule type" value="Genomic_DNA"/>
</dbReference>
<sequence length="496" mass="56641">MPFLSDLPNEILDELMGRILDISPASQLQAFLFSRQFNPSAVRAIYLNVRFMVNSDSQMEILEDAKDEKKTAIFRNNLLAFDLLARTSLESSHLFENTRTVQLRIFDTYSKAHSADIETRGLNFSGLHGSDPKFAAIWAESVNQVLSAVTAVEDLVCDWFMDMDGVPAKIQQLSRLRTLQIRGIKYVSERPSDTLMLPDDLVLPAGLENLHLSLLKFDPELNFKMAGTSDTTPAQLKLETIDCRPYRSQLEPESASVDDLVTPTSTTTRARYTEIRIVFDEFCLDANMDVVLDQSFDTLETLEFLDNCKCGPGPAAQFYQTWTRLTKLNQLNVSMWNVPDLSTASECRLEELTHLQLNIAQEEFTTFSVRFEETLHRIEEGRLFPKLESIKLSMRRSHWTPDEDDSRKWSSLRRFIQQEWSNKRSSEFCGWEKAPYSVEDAADHASGIYQFANGIILDICDILAVAEYLEQHLKKRTSLSGRLTYAESMKMAMSLI</sequence>
<dbReference type="SUPFAM" id="SSF52047">
    <property type="entry name" value="RNI-like"/>
    <property type="match status" value="1"/>
</dbReference>
<evidence type="ECO:0000313" key="1">
    <source>
        <dbReference type="EMBL" id="KAE9965688.1"/>
    </source>
</evidence>
<proteinExistence type="predicted"/>
<gene>
    <name evidence="1" type="ORF">BLS_007443</name>
    <name evidence="2" type="ORF">EG328_000800</name>
</gene>
<dbReference type="AlphaFoldDB" id="A0A8H3V2I9"/>
<evidence type="ECO:0000313" key="2">
    <source>
        <dbReference type="EMBL" id="KAE9979548.1"/>
    </source>
</evidence>
<protein>
    <submittedName>
        <fullName evidence="2">Uncharacterized protein</fullName>
    </submittedName>
</protein>
<reference evidence="2 3" key="1">
    <citation type="submission" date="2018-12" db="EMBL/GenBank/DDBJ databases">
        <title>Venturia inaequalis Genome Resource.</title>
        <authorList>
            <person name="Lichtner F.J."/>
        </authorList>
    </citation>
    <scope>NUCLEOTIDE SEQUENCE [LARGE SCALE GENOMIC DNA]</scope>
    <source>
        <strain evidence="2 3">120213</strain>
        <strain evidence="1">Bline_iso_100314</strain>
    </source>
</reference>
<accession>A0A8H3V2I9</accession>
<dbReference type="Proteomes" id="UP000447873">
    <property type="component" value="Unassembled WGS sequence"/>
</dbReference>